<gene>
    <name evidence="2" type="ORF">HW450_06680</name>
</gene>
<evidence type="ECO:0000259" key="1">
    <source>
        <dbReference type="SMART" id="SM00470"/>
    </source>
</evidence>
<dbReference type="RefSeq" id="WP_182384887.1">
    <property type="nucleotide sequence ID" value="NZ_CP059833.1"/>
</dbReference>
<dbReference type="SUPFAM" id="SSF110849">
    <property type="entry name" value="ParB/Sulfiredoxin"/>
    <property type="match status" value="1"/>
</dbReference>
<proteinExistence type="predicted"/>
<accession>A0A7G5FBT6</accession>
<keyword evidence="3" id="KW-1185">Reference proteome</keyword>
<evidence type="ECO:0000313" key="2">
    <source>
        <dbReference type="EMBL" id="QMV84077.1"/>
    </source>
</evidence>
<reference evidence="2 3" key="1">
    <citation type="submission" date="2020-07" db="EMBL/GenBank/DDBJ databases">
        <title>non toxigenic Corynebacterium sp. nov from a clinical source.</title>
        <authorList>
            <person name="Bernier A.-M."/>
            <person name="Bernard K."/>
        </authorList>
    </citation>
    <scope>NUCLEOTIDE SEQUENCE [LARGE SCALE GENOMIC DNA]</scope>
    <source>
        <strain evidence="3">NML 93-0612</strain>
    </source>
</reference>
<dbReference type="InterPro" id="IPR003115">
    <property type="entry name" value="ParB_N"/>
</dbReference>
<dbReference type="InterPro" id="IPR036086">
    <property type="entry name" value="ParB/Sulfiredoxin_sf"/>
</dbReference>
<evidence type="ECO:0000313" key="3">
    <source>
        <dbReference type="Proteomes" id="UP000515570"/>
    </source>
</evidence>
<dbReference type="EMBL" id="CP059833">
    <property type="protein sequence ID" value="QMV84077.1"/>
    <property type="molecule type" value="Genomic_DNA"/>
</dbReference>
<feature type="domain" description="ParB-like N-terminal" evidence="1">
    <location>
        <begin position="2"/>
        <end position="91"/>
    </location>
</feature>
<name>A0A7G5FBT6_9CORY</name>
<dbReference type="AlphaFoldDB" id="A0A7G5FBT6"/>
<dbReference type="SMART" id="SM00470">
    <property type="entry name" value="ParB"/>
    <property type="match status" value="1"/>
</dbReference>
<dbReference type="Pfam" id="PF02195">
    <property type="entry name" value="ParB_N"/>
    <property type="match status" value="1"/>
</dbReference>
<dbReference type="Gene3D" id="3.90.1530.10">
    <property type="entry name" value="Conserved hypothetical protein from pyrococcus furiosus pfu- 392566-001, ParB domain"/>
    <property type="match status" value="1"/>
</dbReference>
<protein>
    <submittedName>
        <fullName evidence="2">ParB N-terminal domain-containing protein</fullName>
    </submittedName>
</protein>
<dbReference type="Proteomes" id="UP000515570">
    <property type="component" value="Chromosome"/>
</dbReference>
<sequence length="179" mass="19644">MTLTPVASLKFFPGNARRGDIDTICESLEQFGQYKPIVVNKGTKATEYADTILAGNHTCMAAQRLGWDDIDVHWVDLDAATCRKVVLVDNKANDNSSYDVEALTELLKSVDDLDGTGFTDEEYNAILEALDGDNDEEEEPERNPQTVEGIGLLVNCSDIAEREALRAELLSRGFEVGDA</sequence>
<organism evidence="2 3">
    <name type="scientific">Corynebacterium hindlerae</name>
    <dbReference type="NCBI Taxonomy" id="699041"/>
    <lineage>
        <taxon>Bacteria</taxon>
        <taxon>Bacillati</taxon>
        <taxon>Actinomycetota</taxon>
        <taxon>Actinomycetes</taxon>
        <taxon>Mycobacteriales</taxon>
        <taxon>Corynebacteriaceae</taxon>
        <taxon>Corynebacterium</taxon>
    </lineage>
</organism>